<dbReference type="RefSeq" id="WP_340519410.1">
    <property type="nucleotide sequence ID" value="NZ_JBBLXS010000038.1"/>
</dbReference>
<keyword evidence="1" id="KW-0812">Transmembrane</keyword>
<reference evidence="2 3" key="1">
    <citation type="journal article" date="2020" name="Harmful Algae">
        <title>Molecular and morphological characterization of a novel dihydroanatoxin-a producing Microcoleus species (cyanobacteria) from the Russian River, California, USA.</title>
        <authorList>
            <person name="Conklin K.Y."/>
            <person name="Stancheva R."/>
            <person name="Otten T.G."/>
            <person name="Fadness R."/>
            <person name="Boyer G.L."/>
            <person name="Read B."/>
            <person name="Zhang X."/>
            <person name="Sheath R.G."/>
        </authorList>
    </citation>
    <scope>NUCLEOTIDE SEQUENCE [LARGE SCALE GENOMIC DNA]</scope>
    <source>
        <strain evidence="2 3">PTRS2</strain>
    </source>
</reference>
<keyword evidence="3" id="KW-1185">Reference proteome</keyword>
<proteinExistence type="predicted"/>
<comment type="caution">
    <text evidence="2">The sequence shown here is derived from an EMBL/GenBank/DDBJ whole genome shotgun (WGS) entry which is preliminary data.</text>
</comment>
<name>A0ABU8YIJ2_9CYAN</name>
<feature type="transmembrane region" description="Helical" evidence="1">
    <location>
        <begin position="69"/>
        <end position="89"/>
    </location>
</feature>
<sequence>MNNPSSDQKLVNFLKQHRPNCPEATPDLELKLLATIERNEQTEHQQIYRKKNGSIVSKNRSIIPGFSQWAFPGAIAGMLILFGSGYRLLIPAQFNPDEGAHLEAFLVNNWEDVLHDSRADNMSDSSQIDWLNFQIPADSEQPTNN</sequence>
<dbReference type="Proteomes" id="UP001384579">
    <property type="component" value="Unassembled WGS sequence"/>
</dbReference>
<protein>
    <submittedName>
        <fullName evidence="2">Uncharacterized protein</fullName>
    </submittedName>
</protein>
<evidence type="ECO:0000313" key="2">
    <source>
        <dbReference type="EMBL" id="MEK0184194.1"/>
    </source>
</evidence>
<evidence type="ECO:0000313" key="3">
    <source>
        <dbReference type="Proteomes" id="UP001384579"/>
    </source>
</evidence>
<organism evidence="2 3">
    <name type="scientific">Microcoleus anatoxicus PTRS2</name>
    <dbReference type="NCBI Taxonomy" id="2705321"/>
    <lineage>
        <taxon>Bacteria</taxon>
        <taxon>Bacillati</taxon>
        <taxon>Cyanobacteriota</taxon>
        <taxon>Cyanophyceae</taxon>
        <taxon>Oscillatoriophycideae</taxon>
        <taxon>Oscillatoriales</taxon>
        <taxon>Microcoleaceae</taxon>
        <taxon>Microcoleus</taxon>
        <taxon>Microcoleus anatoxicus</taxon>
    </lineage>
</organism>
<dbReference type="EMBL" id="JBBLXS010000038">
    <property type="protein sequence ID" value="MEK0184194.1"/>
    <property type="molecule type" value="Genomic_DNA"/>
</dbReference>
<evidence type="ECO:0000256" key="1">
    <source>
        <dbReference type="SAM" id="Phobius"/>
    </source>
</evidence>
<gene>
    <name evidence="2" type="ORF">WMG39_04940</name>
</gene>
<accession>A0ABU8YIJ2</accession>
<keyword evidence="1" id="KW-0472">Membrane</keyword>
<keyword evidence="1" id="KW-1133">Transmembrane helix</keyword>